<proteinExistence type="predicted"/>
<dbReference type="Pfam" id="PF07112">
    <property type="entry name" value="DUF1368"/>
    <property type="match status" value="1"/>
</dbReference>
<dbReference type="AlphaFoldDB" id="A0A2S1FWZ3"/>
<evidence type="ECO:0000313" key="1">
    <source>
        <dbReference type="EMBL" id="AWD77291.1"/>
    </source>
</evidence>
<keyword evidence="1" id="KW-0150">Chloroplast</keyword>
<dbReference type="EMBL" id="MG598531">
    <property type="protein sequence ID" value="AWD77291.1"/>
    <property type="molecule type" value="Genomic_DNA"/>
</dbReference>
<geneLocation type="chloroplast" evidence="1"/>
<accession>A0A2S1FWZ3</accession>
<gene>
    <name evidence="1" type="ORF">Grafi_p173</name>
</gene>
<keyword evidence="1" id="KW-0934">Plastid</keyword>
<protein>
    <submittedName>
        <fullName evidence="1">Uncharacterized protein</fullName>
    </submittedName>
</protein>
<dbReference type="InterPro" id="IPR010778">
    <property type="entry name" value="DUF1368"/>
</dbReference>
<name>A0A2S1FWZ3_9FLOR</name>
<reference evidence="1" key="1">
    <citation type="submission" date="2017-12" db="EMBL/GenBank/DDBJ databases">
        <title>Complete Sequences of the chloroplast DNA of the Grateloupia filicina.</title>
        <authorList>
            <person name="Liu T."/>
            <person name="Liu C."/>
            <person name="Li Y."/>
        </authorList>
    </citation>
    <scope>NUCLEOTIDE SEQUENCE</scope>
</reference>
<sequence length="358" mass="42358">MKDSKYILIKGTQAIIDLFPDAYFEISPSNTGLHIIVQGQWLANCNKAKRYISKKLKKGTLEIYSGYDCRYITLTGNTINKSLMEELPYYSWEGKSLQKLYQDFFSTKGSNNIFKTIIRDPLINKNHLNSNIILLAEKYSLIRKKILDSSLSVTYSDFYKFDNPGCKYKSISEADWSYFCLINRFLKSNQAYDEKYSLLRYFYYQDRPERYKKNREDYIKITIKKVLNISSSKKNTERKTTYEIQDLQRISRYEVLKMCNTMKIFHLGKSVQNFQYVYQGTNNYIKARNFLSLNQNDFVNYISILQQFSEYMSSQSNMISENEYIEINMHRILQSLGKNDSGGFYECFINIIKNSQQE</sequence>
<organism evidence="1">
    <name type="scientific">Grateloupia filicina</name>
    <dbReference type="NCBI Taxonomy" id="31455"/>
    <lineage>
        <taxon>Eukaryota</taxon>
        <taxon>Rhodophyta</taxon>
        <taxon>Florideophyceae</taxon>
        <taxon>Rhodymeniophycidae</taxon>
        <taxon>Halymeniales</taxon>
        <taxon>Halymeniaceae</taxon>
        <taxon>Grateloupia</taxon>
    </lineage>
</organism>